<evidence type="ECO:0000313" key="3">
    <source>
        <dbReference type="Proteomes" id="UP000310689"/>
    </source>
</evidence>
<evidence type="ECO:0000313" key="2">
    <source>
        <dbReference type="EMBL" id="TIB29374.1"/>
    </source>
</evidence>
<name>A0A4T0KZL2_WALIC</name>
<feature type="chain" id="PRO_5030101566" evidence="1">
    <location>
        <begin position="19"/>
        <end position="73"/>
    </location>
</feature>
<reference evidence="2 3" key="1">
    <citation type="submission" date="2019-03" db="EMBL/GenBank/DDBJ databases">
        <title>Sequencing 23 genomes of Wallemia ichthyophaga.</title>
        <authorList>
            <person name="Gostincar C."/>
        </authorList>
    </citation>
    <scope>NUCLEOTIDE SEQUENCE [LARGE SCALE GENOMIC DNA]</scope>
    <source>
        <strain evidence="2 3">EXF-6200</strain>
    </source>
</reference>
<accession>A0A4T0KZL2</accession>
<protein>
    <submittedName>
        <fullName evidence="2">Uncharacterized protein</fullName>
    </submittedName>
</protein>
<proteinExistence type="predicted"/>
<dbReference type="Proteomes" id="UP000310689">
    <property type="component" value="Unassembled WGS sequence"/>
</dbReference>
<keyword evidence="1" id="KW-0732">Signal</keyword>
<organism evidence="2 3">
    <name type="scientific">Wallemia ichthyophaga</name>
    <dbReference type="NCBI Taxonomy" id="245174"/>
    <lineage>
        <taxon>Eukaryota</taxon>
        <taxon>Fungi</taxon>
        <taxon>Dikarya</taxon>
        <taxon>Basidiomycota</taxon>
        <taxon>Wallemiomycotina</taxon>
        <taxon>Wallemiomycetes</taxon>
        <taxon>Wallemiales</taxon>
        <taxon>Wallemiaceae</taxon>
        <taxon>Wallemia</taxon>
    </lineage>
</organism>
<dbReference type="EMBL" id="SPOI01000297">
    <property type="protein sequence ID" value="TIB29374.1"/>
    <property type="molecule type" value="Genomic_DNA"/>
</dbReference>
<dbReference type="AlphaFoldDB" id="A0A4T0KZL2"/>
<evidence type="ECO:0000256" key="1">
    <source>
        <dbReference type="SAM" id="SignalP"/>
    </source>
</evidence>
<gene>
    <name evidence="2" type="ORF">E3P86_03689</name>
</gene>
<sequence>MKLSAIAATIALLSTAFAAPLLDHVANGAADKILKRGTVSVDKSGVFSILLSLLKEEKRLLNDVANGALDKAI</sequence>
<feature type="signal peptide" evidence="1">
    <location>
        <begin position="1"/>
        <end position="18"/>
    </location>
</feature>
<comment type="caution">
    <text evidence="2">The sequence shown here is derived from an EMBL/GenBank/DDBJ whole genome shotgun (WGS) entry which is preliminary data.</text>
</comment>